<evidence type="ECO:0000256" key="6">
    <source>
        <dbReference type="ARBA" id="ARBA00022853"/>
    </source>
</evidence>
<dbReference type="GO" id="GO:0006334">
    <property type="term" value="P:nucleosome assembly"/>
    <property type="evidence" value="ECO:0007669"/>
    <property type="project" value="TreeGrafter"/>
</dbReference>
<feature type="compositionally biased region" description="Basic and acidic residues" evidence="10">
    <location>
        <begin position="761"/>
        <end position="773"/>
    </location>
</feature>
<evidence type="ECO:0000256" key="1">
    <source>
        <dbReference type="ARBA" id="ARBA00004123"/>
    </source>
</evidence>
<evidence type="ECO:0000256" key="8">
    <source>
        <dbReference type="ARBA" id="ARBA00023242"/>
    </source>
</evidence>
<evidence type="ECO:0000256" key="3">
    <source>
        <dbReference type="ARBA" id="ARBA00022574"/>
    </source>
</evidence>
<gene>
    <name evidence="12" type="ORF">EHS24_008573</name>
</gene>
<dbReference type="Gene3D" id="2.130.10.10">
    <property type="entry name" value="YVTN repeat-like/Quinoprotein amine dehydrogenase"/>
    <property type="match status" value="2"/>
</dbReference>
<feature type="domain" description="CAF1B/HIR1 beta-propeller" evidence="11">
    <location>
        <begin position="476"/>
        <end position="642"/>
    </location>
</feature>
<evidence type="ECO:0000256" key="10">
    <source>
        <dbReference type="SAM" id="MobiDB-lite"/>
    </source>
</evidence>
<organism evidence="12 13">
    <name type="scientific">Apiotrichum porosum</name>
    <dbReference type="NCBI Taxonomy" id="105984"/>
    <lineage>
        <taxon>Eukaryota</taxon>
        <taxon>Fungi</taxon>
        <taxon>Dikarya</taxon>
        <taxon>Basidiomycota</taxon>
        <taxon>Agaricomycotina</taxon>
        <taxon>Tremellomycetes</taxon>
        <taxon>Trichosporonales</taxon>
        <taxon>Trichosporonaceae</taxon>
        <taxon>Apiotrichum</taxon>
    </lineage>
</organism>
<feature type="region of interest" description="Disordered" evidence="10">
    <location>
        <begin position="659"/>
        <end position="788"/>
    </location>
</feature>
<name>A0A427XQM0_9TREE</name>
<evidence type="ECO:0000256" key="7">
    <source>
        <dbReference type="ARBA" id="ARBA00023204"/>
    </source>
</evidence>
<keyword evidence="8" id="KW-0539">Nucleus</keyword>
<dbReference type="SMART" id="SM00320">
    <property type="entry name" value="WD40"/>
    <property type="match status" value="5"/>
</dbReference>
<dbReference type="InterPro" id="IPR036322">
    <property type="entry name" value="WD40_repeat_dom_sf"/>
</dbReference>
<keyword evidence="6" id="KW-0156">Chromatin regulator</keyword>
<keyword evidence="7" id="KW-0234">DNA repair</keyword>
<sequence length="788" mass="83956">MRPKVLEIAWHETQAIYSCDFQPLPTSQLKRLLPTSDDDDKTDKASASAVGRQYRLATCGGDFKVRLWMVHPNIPTVSSSAHAALTGQEIAPHPPRVEYLATLVKHTAAVNVVRFSPNGQTLASASDDGNVILWVPSDRPIATFGEPTEDLPDKEHWRPQKMLQVTNKHVYDLAWSPDGEFFIAGSTDNTATIWKASTGECVFALREHTHNVQGVAWDPLNEYIATQSSDRAVHVNTFAFRNGVPEVHPVTRASRMEIRHSRTPSFPSASIGRPPFVRRGSTASETGSVITTASEMTEHPALLSAAALSTQPPPTPNSISVPSTPNMSTMNPPPPGSAHKPSSRRSSFSSQHGAASPALSVAPGRGRSPSPIPPLPAMRAPAPTTAIMQRLYAEESATRFFRRLNFSPDGSLLLTPAGQIEDQVFKGSPLMSSRSLSTDGADRCGPGTNGGTSTNPSTAAAAAAPPTTRQRAANVDAGKPTVYIYSRANLARAPIANLPGHKTPSVAIRFSPIFYDLRTGSSSQVQAEPKQITLDASDPTPVHVSLSMPPPPPPQKEGSEKDKDKEKPLGSVFALPYRLLYAVACQDAVLLYDTQQAGPVAIFRGLHYAGFTDIAWSPDGQAMMLSSADGYCSIVVFDLGELGTVHPTQQHHRQLAAIAHSHGGSSATATPMPHSPSVSTMRASPAPPRSEREESVASSAAQAPLARSLFPGTGRPSSSSVSSVDQPLPTPSDETESFVGGGLRRPSGESDSTVGLGLSDDTGKRERPDEGAAPKKKRRVVLTHLGDD</sequence>
<dbReference type="GO" id="GO:0006281">
    <property type="term" value="P:DNA repair"/>
    <property type="evidence" value="ECO:0007669"/>
    <property type="project" value="UniProtKB-KW"/>
</dbReference>
<keyword evidence="5" id="KW-0227">DNA damage</keyword>
<dbReference type="InterPro" id="IPR015943">
    <property type="entry name" value="WD40/YVTN_repeat-like_dom_sf"/>
</dbReference>
<dbReference type="EMBL" id="RSCE01000007">
    <property type="protein sequence ID" value="RSH81139.1"/>
    <property type="molecule type" value="Genomic_DNA"/>
</dbReference>
<feature type="compositionally biased region" description="Low complexity" evidence="10">
    <location>
        <begin position="451"/>
        <end position="474"/>
    </location>
</feature>
<evidence type="ECO:0000259" key="11">
    <source>
        <dbReference type="Pfam" id="PF24105"/>
    </source>
</evidence>
<feature type="compositionally biased region" description="Basic and acidic residues" evidence="10">
    <location>
        <begin position="557"/>
        <end position="567"/>
    </location>
</feature>
<evidence type="ECO:0000256" key="5">
    <source>
        <dbReference type="ARBA" id="ARBA00022763"/>
    </source>
</evidence>
<dbReference type="RefSeq" id="XP_028475858.1">
    <property type="nucleotide sequence ID" value="XM_028623884.1"/>
</dbReference>
<keyword evidence="13" id="KW-1185">Reference proteome</keyword>
<dbReference type="Pfam" id="PF24105">
    <property type="entry name" value="Beta-prop_CAF1B_HIR1"/>
    <property type="match status" value="2"/>
</dbReference>
<feature type="region of interest" description="Disordered" evidence="10">
    <location>
        <begin position="259"/>
        <end position="285"/>
    </location>
</feature>
<comment type="similarity">
    <text evidence="2">Belongs to the WD repeat HIR1 family.</text>
</comment>
<dbReference type="STRING" id="105984.A0A427XQM0"/>
<dbReference type="OrthoDB" id="71227at2759"/>
<keyword evidence="3 9" id="KW-0853">WD repeat</keyword>
<feature type="region of interest" description="Disordered" evidence="10">
    <location>
        <begin position="535"/>
        <end position="567"/>
    </location>
</feature>
<dbReference type="SUPFAM" id="SSF50978">
    <property type="entry name" value="WD40 repeat-like"/>
    <property type="match status" value="1"/>
</dbReference>
<proteinExistence type="inferred from homology"/>
<dbReference type="PANTHER" id="PTHR15271:SF4">
    <property type="entry name" value="CHROMATIN ASSEMBLY FACTOR 1 SUBUNIT B"/>
    <property type="match status" value="1"/>
</dbReference>
<dbReference type="FunFam" id="2.130.10.10:FF:001010">
    <property type="entry name" value="Chromatin assembly factor 1 subunit B"/>
    <property type="match status" value="1"/>
</dbReference>
<dbReference type="PROSITE" id="PS50082">
    <property type="entry name" value="WD_REPEATS_2"/>
    <property type="match status" value="2"/>
</dbReference>
<feature type="domain" description="CAF1B/HIR1 beta-propeller" evidence="11">
    <location>
        <begin position="1"/>
        <end position="248"/>
    </location>
</feature>
<dbReference type="Proteomes" id="UP000279236">
    <property type="component" value="Unassembled WGS sequence"/>
</dbReference>
<feature type="repeat" description="WD" evidence="9">
    <location>
        <begin position="103"/>
        <end position="134"/>
    </location>
</feature>
<evidence type="ECO:0000313" key="12">
    <source>
        <dbReference type="EMBL" id="RSH81139.1"/>
    </source>
</evidence>
<dbReference type="GO" id="GO:0005634">
    <property type="term" value="C:nucleus"/>
    <property type="evidence" value="ECO:0007669"/>
    <property type="project" value="UniProtKB-SubCell"/>
</dbReference>
<dbReference type="PROSITE" id="PS50294">
    <property type="entry name" value="WD_REPEATS_REGION"/>
    <property type="match status" value="2"/>
</dbReference>
<keyword evidence="4" id="KW-0677">Repeat</keyword>
<evidence type="ECO:0000256" key="4">
    <source>
        <dbReference type="ARBA" id="ARBA00022737"/>
    </source>
</evidence>
<evidence type="ECO:0000313" key="13">
    <source>
        <dbReference type="Proteomes" id="UP000279236"/>
    </source>
</evidence>
<dbReference type="GO" id="GO:0033186">
    <property type="term" value="C:CAF-1 complex"/>
    <property type="evidence" value="ECO:0007669"/>
    <property type="project" value="TreeGrafter"/>
</dbReference>
<comment type="subcellular location">
    <subcellularLocation>
        <location evidence="1">Nucleus</location>
    </subcellularLocation>
</comment>
<dbReference type="AlphaFoldDB" id="A0A427XQM0"/>
<dbReference type="GeneID" id="39593116"/>
<comment type="caution">
    <text evidence="12">The sequence shown here is derived from an EMBL/GenBank/DDBJ whole genome shotgun (WGS) entry which is preliminary data.</text>
</comment>
<protein>
    <recommendedName>
        <fullName evidence="11">CAF1B/HIR1 beta-propeller domain-containing protein</fullName>
    </recommendedName>
</protein>
<accession>A0A427XQM0</accession>
<feature type="region of interest" description="Disordered" evidence="10">
    <location>
        <begin position="308"/>
        <end position="380"/>
    </location>
</feature>
<feature type="region of interest" description="Disordered" evidence="10">
    <location>
        <begin position="430"/>
        <end position="474"/>
    </location>
</feature>
<dbReference type="PANTHER" id="PTHR15271">
    <property type="entry name" value="CHROMATIN ASSEMBLY FACTOR 1 SUBUNIT B"/>
    <property type="match status" value="1"/>
</dbReference>
<evidence type="ECO:0000256" key="2">
    <source>
        <dbReference type="ARBA" id="ARBA00007306"/>
    </source>
</evidence>
<dbReference type="InterPro" id="IPR001680">
    <property type="entry name" value="WD40_rpt"/>
</dbReference>
<dbReference type="InterPro" id="IPR045145">
    <property type="entry name" value="PTHR15271"/>
</dbReference>
<dbReference type="InterPro" id="IPR055410">
    <property type="entry name" value="Beta-prop_CAF1B_HIR1"/>
</dbReference>
<reference evidence="12 13" key="1">
    <citation type="submission" date="2018-11" db="EMBL/GenBank/DDBJ databases">
        <title>Genome sequence of Apiotrichum porosum DSM 27194.</title>
        <authorList>
            <person name="Aliyu H."/>
            <person name="Gorte O."/>
            <person name="Ochsenreither K."/>
        </authorList>
    </citation>
    <scope>NUCLEOTIDE SEQUENCE [LARGE SCALE GENOMIC DNA]</scope>
    <source>
        <strain evidence="12 13">DSM 27194</strain>
    </source>
</reference>
<evidence type="ECO:0000256" key="9">
    <source>
        <dbReference type="PROSITE-ProRule" id="PRU00221"/>
    </source>
</evidence>
<feature type="compositionally biased region" description="Low complexity" evidence="10">
    <location>
        <begin position="659"/>
        <end position="670"/>
    </location>
</feature>
<dbReference type="GO" id="GO:0006335">
    <property type="term" value="P:DNA replication-dependent chromatin assembly"/>
    <property type="evidence" value="ECO:0007669"/>
    <property type="project" value="InterPro"/>
</dbReference>
<feature type="repeat" description="WD" evidence="9">
    <location>
        <begin position="163"/>
        <end position="204"/>
    </location>
</feature>